<dbReference type="InterPro" id="IPR012858">
    <property type="entry name" value="DC_STAMP-like"/>
</dbReference>
<feature type="transmembrane region" description="Helical" evidence="6">
    <location>
        <begin position="88"/>
        <end position="115"/>
    </location>
</feature>
<evidence type="ECO:0000256" key="4">
    <source>
        <dbReference type="ARBA" id="ARBA00023136"/>
    </source>
</evidence>
<evidence type="ECO:0000313" key="9">
    <source>
        <dbReference type="Proteomes" id="UP001303046"/>
    </source>
</evidence>
<comment type="caution">
    <text evidence="8">The sequence shown here is derived from an EMBL/GenBank/DDBJ whole genome shotgun (WGS) entry which is preliminary data.</text>
</comment>
<name>A0ABR1DW64_NECAM</name>
<keyword evidence="4 6" id="KW-0472">Membrane</keyword>
<dbReference type="InterPro" id="IPR051856">
    <property type="entry name" value="CSR-E3_Ligase_Protein"/>
</dbReference>
<dbReference type="PANTHER" id="PTHR21041:SF17">
    <property type="entry name" value="E3 UBIQUITIN-PROTEIN LIGASE DCST1"/>
    <property type="match status" value="1"/>
</dbReference>
<evidence type="ECO:0000256" key="3">
    <source>
        <dbReference type="ARBA" id="ARBA00022989"/>
    </source>
</evidence>
<evidence type="ECO:0000256" key="2">
    <source>
        <dbReference type="ARBA" id="ARBA00022692"/>
    </source>
</evidence>
<feature type="transmembrane region" description="Helical" evidence="6">
    <location>
        <begin position="49"/>
        <end position="68"/>
    </location>
</feature>
<protein>
    <recommendedName>
        <fullName evidence="7">Dendritic cell-specific transmembrane protein-like domain-containing protein</fullName>
    </recommendedName>
</protein>
<sequence length="776" mass="89517">MESFISLSTAMVATGYFTDARRSKIRRKTGVGFLEDYFLRSEIGDYHRLRLLINLIIGILFCSSLYYLGWKRLNFADFHYVYGVTFKWFMILSTACAFTLSPMFRCALLCVLFGAMGKNGQAPLSLLILDNLNDGPISNIVSNYQRTAEILLCHLELQAKIASNRVSMLTGPVEAVLEKQIEVGLQMLRDLVKKIRSILTPFMAEIKASRTSEDKKMEERDDQLNSYAQRKALDALMKDEQEPIEQKKNDERDALGTSKEKADKLLKTKPAWTEFKTSQGRQIAKRISKRCNDVFIKGVDKCRDLMSSVKDKCFEAMPWYLMYFVCPKLNAEEACNIMQRRLQSLSACQKHMENAQMSGSMEGDVNDLINITDSLDNELQANLHVLLVEMPRFENVFQVTELKMFVSIGANYVKVVLKTVSQVVQALFIFYVYEIFRDSVNMIENYKTDVDFNNCFITSIFWQIDHHRELCGQQAIRYISSAEMRNWKLLKVLSAPTRSELDRAKGSLITWFVATFVATLLVFMDYYLYAFLNAVVSASHTKIEQLGSSSAAIEVKGDGVVANFVRAMIAENRTIEVDNSMTNAHCLMPPQRPNFQHIFTWIALPLFLSLLLQVIFSFVVKRVIINHFMPFMFPLRDRVRIIYLYNKVLFLRLKHRQEARARIRFIVDRWKINEENDEGGWLSYQSWFKLNILDHLFNTGQCLMCQQNMKPAQLYFCIECPATFCKYCLAENGNECYACQVEEGIVNTERSLSAYPEKKKSNDQFVRGGRIKQARS</sequence>
<gene>
    <name evidence="8" type="primary">Necator_chrV.g17769</name>
    <name evidence="8" type="ORF">RB195_012979</name>
</gene>
<keyword evidence="3 6" id="KW-1133">Transmembrane helix</keyword>
<evidence type="ECO:0000256" key="5">
    <source>
        <dbReference type="SAM" id="MobiDB-lite"/>
    </source>
</evidence>
<feature type="domain" description="Dendritic cell-specific transmembrane protein-like" evidence="7">
    <location>
        <begin position="452"/>
        <end position="645"/>
    </location>
</feature>
<evidence type="ECO:0000256" key="6">
    <source>
        <dbReference type="SAM" id="Phobius"/>
    </source>
</evidence>
<feature type="region of interest" description="Disordered" evidence="5">
    <location>
        <begin position="238"/>
        <end position="260"/>
    </location>
</feature>
<dbReference type="EMBL" id="JAVFWL010000005">
    <property type="protein sequence ID" value="KAK6753716.1"/>
    <property type="molecule type" value="Genomic_DNA"/>
</dbReference>
<comment type="subcellular location">
    <subcellularLocation>
        <location evidence="1">Membrane</location>
        <topology evidence="1">Multi-pass membrane protein</topology>
    </subcellularLocation>
</comment>
<feature type="transmembrane region" description="Helical" evidence="6">
    <location>
        <begin position="508"/>
        <end position="529"/>
    </location>
</feature>
<dbReference type="PANTHER" id="PTHR21041">
    <property type="entry name" value="DENDRITIC CELL-SPECIFIC TRANSMEMBRANE PROTEIN"/>
    <property type="match status" value="1"/>
</dbReference>
<accession>A0ABR1DW64</accession>
<dbReference type="Proteomes" id="UP001303046">
    <property type="component" value="Unassembled WGS sequence"/>
</dbReference>
<proteinExistence type="predicted"/>
<evidence type="ECO:0000256" key="1">
    <source>
        <dbReference type="ARBA" id="ARBA00004141"/>
    </source>
</evidence>
<dbReference type="Pfam" id="PF07782">
    <property type="entry name" value="DC_STAMP"/>
    <property type="match status" value="1"/>
</dbReference>
<evidence type="ECO:0000259" key="7">
    <source>
        <dbReference type="Pfam" id="PF07782"/>
    </source>
</evidence>
<feature type="transmembrane region" description="Helical" evidence="6">
    <location>
        <begin position="598"/>
        <end position="620"/>
    </location>
</feature>
<reference evidence="8 9" key="1">
    <citation type="submission" date="2023-08" db="EMBL/GenBank/DDBJ databases">
        <title>A Necator americanus chromosomal reference genome.</title>
        <authorList>
            <person name="Ilik V."/>
            <person name="Petrzelkova K.J."/>
            <person name="Pardy F."/>
            <person name="Fuh T."/>
            <person name="Niatou-Singa F.S."/>
            <person name="Gouil Q."/>
            <person name="Baker L."/>
            <person name="Ritchie M.E."/>
            <person name="Jex A.R."/>
            <person name="Gazzola D."/>
            <person name="Li H."/>
            <person name="Toshio Fujiwara R."/>
            <person name="Zhan B."/>
            <person name="Aroian R.V."/>
            <person name="Pafco B."/>
            <person name="Schwarz E.M."/>
        </authorList>
    </citation>
    <scope>NUCLEOTIDE SEQUENCE [LARGE SCALE GENOMIC DNA]</scope>
    <source>
        <strain evidence="8 9">Aroian</strain>
        <tissue evidence="8">Whole animal</tissue>
    </source>
</reference>
<evidence type="ECO:0000313" key="8">
    <source>
        <dbReference type="EMBL" id="KAK6753716.1"/>
    </source>
</evidence>
<keyword evidence="9" id="KW-1185">Reference proteome</keyword>
<keyword evidence="2 6" id="KW-0812">Transmembrane</keyword>
<organism evidence="8 9">
    <name type="scientific">Necator americanus</name>
    <name type="common">Human hookworm</name>
    <dbReference type="NCBI Taxonomy" id="51031"/>
    <lineage>
        <taxon>Eukaryota</taxon>
        <taxon>Metazoa</taxon>
        <taxon>Ecdysozoa</taxon>
        <taxon>Nematoda</taxon>
        <taxon>Chromadorea</taxon>
        <taxon>Rhabditida</taxon>
        <taxon>Rhabditina</taxon>
        <taxon>Rhabditomorpha</taxon>
        <taxon>Strongyloidea</taxon>
        <taxon>Ancylostomatidae</taxon>
        <taxon>Bunostominae</taxon>
        <taxon>Necator</taxon>
    </lineage>
</organism>